<dbReference type="SFLD" id="SFLDS00003">
    <property type="entry name" value="Haloacid_Dehalogenase"/>
    <property type="match status" value="1"/>
</dbReference>
<dbReference type="InterPro" id="IPR023214">
    <property type="entry name" value="HAD_sf"/>
</dbReference>
<dbReference type="InterPro" id="IPR023299">
    <property type="entry name" value="ATPase_P-typ_cyto_dom_N"/>
</dbReference>
<reference evidence="18 19" key="2">
    <citation type="journal article" date="2017" name="Genome Biol. Evol.">
        <title>Trajectories and Drivers of Genome Evolution in Surface-Associated Marine Phaeobacter.</title>
        <authorList>
            <person name="Freese H.M."/>
            <person name="Sikorski J."/>
            <person name="Bunk B."/>
            <person name="Scheuner C."/>
            <person name="Meier-Kolthoff J.P."/>
            <person name="Sproer C."/>
            <person name="Gram L."/>
            <person name="Overmann J."/>
        </authorList>
    </citation>
    <scope>NUCLEOTIDE SEQUENCE [LARGE SCALE GENOMIC DNA]</scope>
    <source>
        <strain evidence="18 19">P88</strain>
    </source>
</reference>
<keyword evidence="15 16" id="KW-0472">Membrane</keyword>
<accession>A0A2I7K4U3</accession>
<evidence type="ECO:0000256" key="1">
    <source>
        <dbReference type="ARBA" id="ARBA00004127"/>
    </source>
</evidence>
<dbReference type="InterPro" id="IPR001757">
    <property type="entry name" value="P_typ_ATPase"/>
</dbReference>
<feature type="transmembrane region" description="Helical" evidence="16">
    <location>
        <begin position="762"/>
        <end position="781"/>
    </location>
</feature>
<dbReference type="AlphaFoldDB" id="A0A2I7K4U3"/>
<dbReference type="PANTHER" id="PTHR43520">
    <property type="entry name" value="ATP7, ISOFORM B"/>
    <property type="match status" value="1"/>
</dbReference>
<dbReference type="NCBIfam" id="TIGR01511">
    <property type="entry name" value="ATPase-IB1_Cu"/>
    <property type="match status" value="1"/>
</dbReference>
<dbReference type="GO" id="GO:0012505">
    <property type="term" value="C:endomembrane system"/>
    <property type="evidence" value="ECO:0007669"/>
    <property type="project" value="UniProtKB-SubCell"/>
</dbReference>
<keyword evidence="14" id="KW-0406">Ion transport</keyword>
<feature type="transmembrane region" description="Helical" evidence="16">
    <location>
        <begin position="787"/>
        <end position="805"/>
    </location>
</feature>
<dbReference type="GO" id="GO:0005524">
    <property type="term" value="F:ATP binding"/>
    <property type="evidence" value="ECO:0007669"/>
    <property type="project" value="UniProtKB-UniRule"/>
</dbReference>
<dbReference type="PROSITE" id="PS01047">
    <property type="entry name" value="HMA_1"/>
    <property type="match status" value="1"/>
</dbReference>
<dbReference type="NCBIfam" id="TIGR01525">
    <property type="entry name" value="ATPase-IB_hvy"/>
    <property type="match status" value="1"/>
</dbReference>
<dbReference type="PRINTS" id="PR00119">
    <property type="entry name" value="CATATPASE"/>
</dbReference>
<evidence type="ECO:0000256" key="10">
    <source>
        <dbReference type="ARBA" id="ARBA00022842"/>
    </source>
</evidence>
<evidence type="ECO:0000256" key="8">
    <source>
        <dbReference type="ARBA" id="ARBA00022796"/>
    </source>
</evidence>
<feature type="transmembrane region" description="Helical" evidence="16">
    <location>
        <begin position="204"/>
        <end position="223"/>
    </location>
</feature>
<proteinExistence type="inferred from homology"/>
<keyword evidence="4 16" id="KW-0812">Transmembrane</keyword>
<dbReference type="RefSeq" id="WP_102882905.1">
    <property type="nucleotide sequence ID" value="NZ_CP010725.1"/>
</dbReference>
<dbReference type="SUPFAM" id="SSF81665">
    <property type="entry name" value="Calcium ATPase, transmembrane domain M"/>
    <property type="match status" value="1"/>
</dbReference>
<dbReference type="SUPFAM" id="SSF55008">
    <property type="entry name" value="HMA, heavy metal-associated domain"/>
    <property type="match status" value="2"/>
</dbReference>
<evidence type="ECO:0000256" key="9">
    <source>
        <dbReference type="ARBA" id="ARBA00022840"/>
    </source>
</evidence>
<dbReference type="FunFam" id="3.30.70.100:FF:000001">
    <property type="entry name" value="ATPase copper transporting beta"/>
    <property type="match status" value="1"/>
</dbReference>
<dbReference type="GO" id="GO:0055070">
    <property type="term" value="P:copper ion homeostasis"/>
    <property type="evidence" value="ECO:0007669"/>
    <property type="project" value="TreeGrafter"/>
</dbReference>
<evidence type="ECO:0000256" key="7">
    <source>
        <dbReference type="ARBA" id="ARBA00022741"/>
    </source>
</evidence>
<dbReference type="Gene3D" id="3.40.50.1000">
    <property type="entry name" value="HAD superfamily/HAD-like"/>
    <property type="match status" value="1"/>
</dbReference>
<dbReference type="SUPFAM" id="SSF81653">
    <property type="entry name" value="Calcium ATPase, transduction domain A"/>
    <property type="match status" value="1"/>
</dbReference>
<feature type="transmembrane region" description="Helical" evidence="16">
    <location>
        <begin position="421"/>
        <end position="443"/>
    </location>
</feature>
<feature type="transmembrane region" description="Helical" evidence="16">
    <location>
        <begin position="269"/>
        <end position="287"/>
    </location>
</feature>
<dbReference type="Gene3D" id="2.70.150.10">
    <property type="entry name" value="Calcium-transporting ATPase, cytoplasmic transduction domain A"/>
    <property type="match status" value="1"/>
</dbReference>
<dbReference type="SFLD" id="SFLDF00027">
    <property type="entry name" value="p-type_atpase"/>
    <property type="match status" value="1"/>
</dbReference>
<dbReference type="GO" id="GO:0005886">
    <property type="term" value="C:plasma membrane"/>
    <property type="evidence" value="ECO:0007669"/>
    <property type="project" value="UniProtKB-SubCell"/>
</dbReference>
<feature type="transmembrane region" description="Helical" evidence="16">
    <location>
        <begin position="163"/>
        <end position="184"/>
    </location>
</feature>
<dbReference type="InterPro" id="IPR023298">
    <property type="entry name" value="ATPase_P-typ_TM_dom_sf"/>
</dbReference>
<evidence type="ECO:0000256" key="2">
    <source>
        <dbReference type="ARBA" id="ARBA00006024"/>
    </source>
</evidence>
<dbReference type="SUPFAM" id="SSF56784">
    <property type="entry name" value="HAD-like"/>
    <property type="match status" value="1"/>
</dbReference>
<dbReference type="InterPro" id="IPR036163">
    <property type="entry name" value="HMA_dom_sf"/>
</dbReference>
<dbReference type="GO" id="GO:0005507">
    <property type="term" value="F:copper ion binding"/>
    <property type="evidence" value="ECO:0007669"/>
    <property type="project" value="InterPro"/>
</dbReference>
<keyword evidence="7 16" id="KW-0547">Nucleotide-binding</keyword>
<comment type="similarity">
    <text evidence="2 16">Belongs to the cation transport ATPase (P-type) (TC 3.A.3) family. Type IB subfamily.</text>
</comment>
<dbReference type="FunFam" id="2.70.150.10:FF:000002">
    <property type="entry name" value="Copper-transporting ATPase 1, putative"/>
    <property type="match status" value="1"/>
</dbReference>
<reference evidence="18 19" key="1">
    <citation type="journal article" date="2017" name="Front. Microbiol.">
        <title>Phaeobacter piscinae sp. nov., a species of the Roseobacter group and potential aquaculture probiont.</title>
        <authorList>
            <person name="Sonnenschein E.C."/>
            <person name="Phippen C.B.W."/>
            <person name="Nielsen K.F."/>
            <person name="Mateiu R.V."/>
            <person name="Melchiorsen J."/>
            <person name="Gram L."/>
            <person name="Overmann J."/>
            <person name="Freese H.M."/>
        </authorList>
    </citation>
    <scope>NUCLEOTIDE SEQUENCE [LARGE SCALE GENOMIC DNA]</scope>
    <source>
        <strain evidence="18 19">P88</strain>
    </source>
</reference>
<feature type="transmembrane region" description="Helical" evidence="16">
    <location>
        <begin position="449"/>
        <end position="472"/>
    </location>
</feature>
<evidence type="ECO:0000256" key="11">
    <source>
        <dbReference type="ARBA" id="ARBA00022967"/>
    </source>
</evidence>
<dbReference type="CDD" id="cd02094">
    <property type="entry name" value="P-type_ATPase_Cu-like"/>
    <property type="match status" value="1"/>
</dbReference>
<evidence type="ECO:0000256" key="12">
    <source>
        <dbReference type="ARBA" id="ARBA00022989"/>
    </source>
</evidence>
<feature type="domain" description="HMA" evidence="17">
    <location>
        <begin position="74"/>
        <end position="140"/>
    </location>
</feature>
<organism evidence="18 19">
    <name type="scientific">Phaeobacter inhibens</name>
    <dbReference type="NCBI Taxonomy" id="221822"/>
    <lineage>
        <taxon>Bacteria</taxon>
        <taxon>Pseudomonadati</taxon>
        <taxon>Pseudomonadota</taxon>
        <taxon>Alphaproteobacteria</taxon>
        <taxon>Rhodobacterales</taxon>
        <taxon>Roseobacteraceae</taxon>
        <taxon>Phaeobacter</taxon>
    </lineage>
</organism>
<dbReference type="Gene3D" id="3.40.1110.10">
    <property type="entry name" value="Calcium-transporting ATPase, cytoplasmic domain N"/>
    <property type="match status" value="1"/>
</dbReference>
<evidence type="ECO:0000313" key="19">
    <source>
        <dbReference type="Proteomes" id="UP000236447"/>
    </source>
</evidence>
<gene>
    <name evidence="18" type="primary">actP</name>
    <name evidence="18" type="ORF">PhaeoP88_00224</name>
</gene>
<dbReference type="InterPro" id="IPR027256">
    <property type="entry name" value="P-typ_ATPase_IB"/>
</dbReference>
<dbReference type="InterPro" id="IPR059000">
    <property type="entry name" value="ATPase_P-type_domA"/>
</dbReference>
<keyword evidence="5 16" id="KW-0479">Metal-binding</keyword>
<keyword evidence="11" id="KW-1278">Translocase</keyword>
<feature type="domain" description="HMA" evidence="17">
    <location>
        <begin position="7"/>
        <end position="72"/>
    </location>
</feature>
<evidence type="ECO:0000256" key="16">
    <source>
        <dbReference type="RuleBase" id="RU362081"/>
    </source>
</evidence>
<keyword evidence="12 16" id="KW-1133">Transmembrane helix</keyword>
<dbReference type="InterPro" id="IPR036412">
    <property type="entry name" value="HAD-like_sf"/>
</dbReference>
<dbReference type="InterPro" id="IPR044492">
    <property type="entry name" value="P_typ_ATPase_HD_dom"/>
</dbReference>
<dbReference type="Gene3D" id="3.30.70.100">
    <property type="match status" value="2"/>
</dbReference>
<dbReference type="PROSITE" id="PS50846">
    <property type="entry name" value="HMA_2"/>
    <property type="match status" value="2"/>
</dbReference>
<dbReference type="EMBL" id="CP010725">
    <property type="protein sequence ID" value="AUQ97629.1"/>
    <property type="molecule type" value="Genomic_DNA"/>
</dbReference>
<keyword evidence="10" id="KW-0460">Magnesium</keyword>
<sequence length="838" mass="86743">MEEPHVRELHIEVTGLSCAGCVGRAERALAAVPGVKEASVNLATSKARVVGSSEVSAEDLREALKTAGYPAAEAAIELQISDLTCASCVARVERALQQVEGVISADVNLAQEQAHVTYLAGVLTAEDLLKSSKRAGYPATYVGNTQSDADSQRAGKEAENQRLGWAFLIAAALTLPVFMIEMGGHMIPALHHWVARTIGTGNSHILQFLLTTLVLFGPGLRFYRQGVPALLRGAPDMNALVAIGTAAAYGYSVVATFAPRLLPAGTANVYYEAAAVIVTLILLGRWLEARAKGRTGAAIRALVGLQPKVALVVTGTKTEERPVSELRVGDHLRARPGERIAVDGTVLTGRSFVDESMITGEPIPVEKADGDMLTAGTINGAAVLDYRATHVGADTLLAQIVRMVEQAQGAKLPVQALVDRVTLWFVPAVIVIAALTVAVWLLFGPDPTLPLALVAGVSVLIIACPCAMGLATPTSIMVGIGRAAQMGVLFRKGDALQRLQDARVVALDKTGTLTEGRPILTVLRCAEGFDRTGLLPLLAAAEAQSEHPIGRAITAAAGADIPQATEVEAIPGYGLRASVAGQQILIGAARLMAREGISCAPFEAEADSLAAGGATTLYAAVDGRLAGLVAVTDPVKEGSRAAVKAMVAQGLKVAMLTGDGAATARAIADDLGIEIVEANCLPADKVSALVALQQKHGALAFIGDGINDAPALAAADIGIAIGTGTDVAIETADIVLVSGDLRGAVNAIKISRATLRNIRQNLGWAFGYNILLVPVAAGILVPFGGPLLSPGLAAGAMALSSVFVLSNALRLRGLRSDIDQPKTSTDLAPAQQMNEVRP</sequence>
<dbReference type="InterPro" id="IPR008250">
    <property type="entry name" value="ATPase_P-typ_transduc_dom_A_sf"/>
</dbReference>
<dbReference type="CDD" id="cd00371">
    <property type="entry name" value="HMA"/>
    <property type="match status" value="2"/>
</dbReference>
<evidence type="ECO:0000256" key="3">
    <source>
        <dbReference type="ARBA" id="ARBA00022448"/>
    </source>
</evidence>
<dbReference type="InterPro" id="IPR018303">
    <property type="entry name" value="ATPase_P-typ_P_site"/>
</dbReference>
<name>A0A2I7K4U3_9RHOB</name>
<keyword evidence="3" id="KW-0813">Transport</keyword>
<keyword evidence="16" id="KW-1003">Cell membrane</keyword>
<dbReference type="InterPro" id="IPR006121">
    <property type="entry name" value="HMA_dom"/>
</dbReference>
<dbReference type="PROSITE" id="PS00154">
    <property type="entry name" value="ATPASE_E1_E2"/>
    <property type="match status" value="1"/>
</dbReference>
<dbReference type="EC" id="3.6.3.4" evidence="18"/>
<dbReference type="NCBIfam" id="TIGR00003">
    <property type="entry name" value="copper ion binding protein"/>
    <property type="match status" value="2"/>
</dbReference>
<evidence type="ECO:0000256" key="13">
    <source>
        <dbReference type="ARBA" id="ARBA00023008"/>
    </source>
</evidence>
<keyword evidence="6" id="KW-0677">Repeat</keyword>
<evidence type="ECO:0000256" key="14">
    <source>
        <dbReference type="ARBA" id="ARBA00023065"/>
    </source>
</evidence>
<dbReference type="NCBIfam" id="TIGR01494">
    <property type="entry name" value="ATPase_P-type"/>
    <property type="match status" value="1"/>
</dbReference>
<feature type="transmembrane region" description="Helical" evidence="16">
    <location>
        <begin position="235"/>
        <end position="257"/>
    </location>
</feature>
<keyword evidence="9 16" id="KW-0067">ATP-binding</keyword>
<evidence type="ECO:0000256" key="6">
    <source>
        <dbReference type="ARBA" id="ARBA00022737"/>
    </source>
</evidence>
<protein>
    <submittedName>
        <fullName evidence="18">Copper-transporting P-type ATPase ActP</fullName>
        <ecNumber evidence="18">3.6.3.4</ecNumber>
    </submittedName>
</protein>
<dbReference type="Pfam" id="PF00702">
    <property type="entry name" value="Hydrolase"/>
    <property type="match status" value="1"/>
</dbReference>
<evidence type="ECO:0000256" key="4">
    <source>
        <dbReference type="ARBA" id="ARBA00022692"/>
    </source>
</evidence>
<evidence type="ECO:0000259" key="17">
    <source>
        <dbReference type="PROSITE" id="PS50846"/>
    </source>
</evidence>
<dbReference type="Pfam" id="PF00403">
    <property type="entry name" value="HMA"/>
    <property type="match status" value="2"/>
</dbReference>
<dbReference type="GO" id="GO:0043682">
    <property type="term" value="F:P-type divalent copper transporter activity"/>
    <property type="evidence" value="ECO:0007669"/>
    <property type="project" value="TreeGrafter"/>
</dbReference>
<evidence type="ECO:0000256" key="5">
    <source>
        <dbReference type="ARBA" id="ARBA00022723"/>
    </source>
</evidence>
<comment type="subcellular location">
    <subcellularLocation>
        <location evidence="16">Cell membrane</location>
    </subcellularLocation>
    <subcellularLocation>
        <location evidence="1">Endomembrane system</location>
        <topology evidence="1">Multi-pass membrane protein</topology>
    </subcellularLocation>
</comment>
<dbReference type="GO" id="GO:0016887">
    <property type="term" value="F:ATP hydrolysis activity"/>
    <property type="evidence" value="ECO:0007669"/>
    <property type="project" value="InterPro"/>
</dbReference>
<evidence type="ECO:0000256" key="15">
    <source>
        <dbReference type="ARBA" id="ARBA00023136"/>
    </source>
</evidence>
<dbReference type="InterPro" id="IPR006122">
    <property type="entry name" value="HMA_Cu_ion-bd"/>
</dbReference>
<dbReference type="PANTHER" id="PTHR43520:SF8">
    <property type="entry name" value="P-TYPE CU(+) TRANSPORTER"/>
    <property type="match status" value="1"/>
</dbReference>
<dbReference type="Proteomes" id="UP000236447">
    <property type="component" value="Chromosome"/>
</dbReference>
<keyword evidence="8" id="KW-0187">Copper transport</keyword>
<evidence type="ECO:0000313" key="18">
    <source>
        <dbReference type="EMBL" id="AUQ97629.1"/>
    </source>
</evidence>
<keyword evidence="18" id="KW-0378">Hydrolase</keyword>
<dbReference type="InterPro" id="IPR017969">
    <property type="entry name" value="Heavy-metal-associated_CS"/>
</dbReference>
<keyword evidence="13" id="KW-0186">Copper</keyword>
<dbReference type="SFLD" id="SFLDG00002">
    <property type="entry name" value="C1.7:_P-type_atpase_like"/>
    <property type="match status" value="1"/>
</dbReference>
<dbReference type="Pfam" id="PF00122">
    <property type="entry name" value="E1-E2_ATPase"/>
    <property type="match status" value="1"/>
</dbReference>